<accession>A0A1D8ARK1</accession>
<dbReference type="Pfam" id="PF23500">
    <property type="entry name" value="DUF7133"/>
    <property type="match status" value="1"/>
</dbReference>
<dbReference type="GO" id="GO:0020037">
    <property type="term" value="F:heme binding"/>
    <property type="evidence" value="ECO:0007669"/>
    <property type="project" value="InterPro"/>
</dbReference>
<gene>
    <name evidence="7" type="ORF">Verru16b_00551</name>
</gene>
<evidence type="ECO:0000256" key="2">
    <source>
        <dbReference type="ARBA" id="ARBA00022723"/>
    </source>
</evidence>
<dbReference type="EMBL" id="CP016094">
    <property type="protein sequence ID" value="AOS43506.1"/>
    <property type="molecule type" value="Genomic_DNA"/>
</dbReference>
<dbReference type="NCBIfam" id="TIGR02604">
    <property type="entry name" value="Piru_Ver_Nterm"/>
    <property type="match status" value="1"/>
</dbReference>
<organism evidence="7 8">
    <name type="scientific">Lacunisphaera limnophila</name>
    <dbReference type="NCBI Taxonomy" id="1838286"/>
    <lineage>
        <taxon>Bacteria</taxon>
        <taxon>Pseudomonadati</taxon>
        <taxon>Verrucomicrobiota</taxon>
        <taxon>Opitutia</taxon>
        <taxon>Opitutales</taxon>
        <taxon>Opitutaceae</taxon>
        <taxon>Lacunisphaera</taxon>
    </lineage>
</organism>
<evidence type="ECO:0000259" key="6">
    <source>
        <dbReference type="PROSITE" id="PS51007"/>
    </source>
</evidence>
<dbReference type="InterPro" id="IPR016024">
    <property type="entry name" value="ARM-type_fold"/>
</dbReference>
<dbReference type="RefSeq" id="WP_218918805.1">
    <property type="nucleotide sequence ID" value="NZ_CP016094.1"/>
</dbReference>
<dbReference type="InterPro" id="IPR055557">
    <property type="entry name" value="DUF7133"/>
</dbReference>
<dbReference type="InterPro" id="IPR009056">
    <property type="entry name" value="Cyt_c-like_dom"/>
</dbReference>
<reference evidence="7 8" key="1">
    <citation type="submission" date="2016-06" db="EMBL/GenBank/DDBJ databases">
        <title>Three novel species with peptidoglycan cell walls form the new genus Lacunisphaera gen. nov. in the family Opitutaceae of the verrucomicrobial subdivision 4.</title>
        <authorList>
            <person name="Rast P."/>
            <person name="Gloeckner I."/>
            <person name="Jogler M."/>
            <person name="Boedeker C."/>
            <person name="Jeske O."/>
            <person name="Wiegand S."/>
            <person name="Reinhardt R."/>
            <person name="Schumann P."/>
            <person name="Rohde M."/>
            <person name="Spring S."/>
            <person name="Gloeckner F.O."/>
            <person name="Jogler C."/>
        </authorList>
    </citation>
    <scope>NUCLEOTIDE SEQUENCE [LARGE SCALE GENOMIC DNA]</scope>
    <source>
        <strain evidence="7 8">IG16b</strain>
    </source>
</reference>
<dbReference type="STRING" id="1838286.Verru16b_00551"/>
<evidence type="ECO:0000256" key="4">
    <source>
        <dbReference type="PROSITE-ProRule" id="PRU00433"/>
    </source>
</evidence>
<evidence type="ECO:0000256" key="5">
    <source>
        <dbReference type="SAM" id="SignalP"/>
    </source>
</evidence>
<dbReference type="InterPro" id="IPR013428">
    <property type="entry name" value="Membrane-bound_put_N"/>
</dbReference>
<dbReference type="PANTHER" id="PTHR33546:SF1">
    <property type="entry name" value="LARGE, MULTIFUNCTIONAL SECRETED PROTEIN"/>
    <property type="match status" value="1"/>
</dbReference>
<dbReference type="PATRIC" id="fig|1838286.3.peg.558"/>
<dbReference type="Proteomes" id="UP000095228">
    <property type="component" value="Chromosome"/>
</dbReference>
<dbReference type="GO" id="GO:0009055">
    <property type="term" value="F:electron transfer activity"/>
    <property type="evidence" value="ECO:0007669"/>
    <property type="project" value="InterPro"/>
</dbReference>
<dbReference type="Gene3D" id="1.25.10.10">
    <property type="entry name" value="Leucine-rich Repeat Variant"/>
    <property type="match status" value="1"/>
</dbReference>
<keyword evidence="2 4" id="KW-0479">Metal-binding</keyword>
<keyword evidence="1 4" id="KW-0349">Heme</keyword>
<evidence type="ECO:0000313" key="7">
    <source>
        <dbReference type="EMBL" id="AOS43506.1"/>
    </source>
</evidence>
<feature type="chain" id="PRO_5009104981" description="Cytochrome c domain-containing protein" evidence="5">
    <location>
        <begin position="26"/>
        <end position="903"/>
    </location>
</feature>
<dbReference type="PANTHER" id="PTHR33546">
    <property type="entry name" value="LARGE, MULTIFUNCTIONAL SECRETED PROTEIN-RELATED"/>
    <property type="match status" value="1"/>
</dbReference>
<name>A0A1D8ARK1_9BACT</name>
<dbReference type="InterPro" id="IPR036909">
    <property type="entry name" value="Cyt_c-like_dom_sf"/>
</dbReference>
<protein>
    <recommendedName>
        <fullName evidence="6">Cytochrome c domain-containing protein</fullName>
    </recommendedName>
</protein>
<dbReference type="NCBIfam" id="TIGR02603">
    <property type="entry name" value="CxxCH_TIGR02603"/>
    <property type="match status" value="1"/>
</dbReference>
<dbReference type="GO" id="GO:0046872">
    <property type="term" value="F:metal ion binding"/>
    <property type="evidence" value="ECO:0007669"/>
    <property type="project" value="UniProtKB-KW"/>
</dbReference>
<dbReference type="SUPFAM" id="SSF50952">
    <property type="entry name" value="Soluble quinoprotein glucose dehydrogenase"/>
    <property type="match status" value="1"/>
</dbReference>
<dbReference type="InterPro" id="IPR011042">
    <property type="entry name" value="6-blade_b-propeller_TolB-like"/>
</dbReference>
<keyword evidence="5" id="KW-0732">Signal</keyword>
<evidence type="ECO:0000313" key="8">
    <source>
        <dbReference type="Proteomes" id="UP000095228"/>
    </source>
</evidence>
<dbReference type="InterPro" id="IPR011989">
    <property type="entry name" value="ARM-like"/>
</dbReference>
<dbReference type="Gene3D" id="2.120.10.30">
    <property type="entry name" value="TolB, C-terminal domain"/>
    <property type="match status" value="1"/>
</dbReference>
<feature type="domain" description="Cytochrome c" evidence="6">
    <location>
        <begin position="772"/>
        <end position="903"/>
    </location>
</feature>
<dbReference type="SUPFAM" id="SSF48371">
    <property type="entry name" value="ARM repeat"/>
    <property type="match status" value="1"/>
</dbReference>
<keyword evidence="8" id="KW-1185">Reference proteome</keyword>
<proteinExistence type="predicted"/>
<feature type="signal peptide" evidence="5">
    <location>
        <begin position="1"/>
        <end position="25"/>
    </location>
</feature>
<dbReference type="InterPro" id="IPR011041">
    <property type="entry name" value="Quinoprot_gluc/sorb_DH_b-prop"/>
</dbReference>
<evidence type="ECO:0000256" key="3">
    <source>
        <dbReference type="ARBA" id="ARBA00023004"/>
    </source>
</evidence>
<dbReference type="KEGG" id="obg:Verru16b_00551"/>
<dbReference type="InterPro" id="IPR013427">
    <property type="entry name" value="Haem-bd_dom_put"/>
</dbReference>
<keyword evidence="3 4" id="KW-0408">Iron</keyword>
<dbReference type="PROSITE" id="PS51007">
    <property type="entry name" value="CYTC"/>
    <property type="match status" value="1"/>
</dbReference>
<dbReference type="AlphaFoldDB" id="A0A1D8ARK1"/>
<sequence>MPLSTRPLVALILFSLLPVALCAQAVAPGAETPPAPALVPVAGFAVPEGFEITLWAQAPQLRNPTNMDVDYRGRIWVTEGVNYRSHDDRDKAGDRIVVLEDTDGDGTADSSHVFIQEPALGAPLGIAVIDNRIIVSNAPDLIVYTDVDRNARWDAAIDKREVLLTGFNGRNHDHSLHSVTVGPDGRWYFSQGNNSAHFTDRAGKTFRVGSSYEPTWGKAAPQIYSWKPTQLAGAKSDDGHVYVGGFTVRMKPDATGTEIIGYNYRNSYEQTVTSYGDVFQNDNDDPPASRTSFVLEYGNAGFFSKDGKRMWNADRRPGQDIPTAEWRQEDPGVMPSGDVYGAGAPTGIAFYEGDAFGPEWRGLLLSAEAARNTIFGYKPQAAGAGFKLERMHFATSNPGQDLAGTDALRGKTSSEINTFFRPSDVMVGPDGAVYIADWFDPRVGGHQDFDNLTAGAIYRVAPKGFKSVVPTFDLATTAGQLTALRSPAVNVRALGFNALKAQGAAAIGPVASLLQETNPYIRARAIWLLAELGADGLAQVEALLGHADAATRLTAFRALRRQDHRVLVHAATLAADPSPVVRREVAVAMRDVPLAAARDILLALAKGYDGSDRTYLEAWGIGCTGKVTEIAAAMLAAHAGVDPLQWTPAYTGLLWRLTPAAAAPQFAARAAAASLMEKDRLAAVTALGFMSSKEAAMALVDLAQKGDGLVQRQAFWWLLNYKNTRWAGHGLDAELKARGLYDPATVVVTESVVPVPEPSQLPSVAEIAALVGDASRGAARVVACYLCHRIGEQGVDYGPNITSFAKFQTTEVVIGAIVNPSGDIAHGYEGTAVTLKDGKVVQGMVVSDSDPLVVMSMGGVTQLIPADRVERKQRLNRSLMLNGEQLGLDAQGVADVVAYLKGL</sequence>
<dbReference type="SUPFAM" id="SSF46626">
    <property type="entry name" value="Cytochrome c"/>
    <property type="match status" value="1"/>
</dbReference>
<evidence type="ECO:0000256" key="1">
    <source>
        <dbReference type="ARBA" id="ARBA00022617"/>
    </source>
</evidence>